<dbReference type="KEGG" id="cvn:111120340"/>
<dbReference type="Proteomes" id="UP000694844">
    <property type="component" value="Chromosome 2"/>
</dbReference>
<dbReference type="OrthoDB" id="6274240at2759"/>
<evidence type="ECO:0000256" key="3">
    <source>
        <dbReference type="ARBA" id="ARBA00022676"/>
    </source>
</evidence>
<evidence type="ECO:0000256" key="6">
    <source>
        <dbReference type="ARBA" id="ARBA00022968"/>
    </source>
</evidence>
<keyword evidence="4" id="KW-0808">Transferase</keyword>
<keyword evidence="6" id="KW-0735">Signal-anchor</keyword>
<evidence type="ECO:0000256" key="9">
    <source>
        <dbReference type="ARBA" id="ARBA00023136"/>
    </source>
</evidence>
<evidence type="ECO:0000313" key="12">
    <source>
        <dbReference type="RefSeq" id="XP_022316771.1"/>
    </source>
</evidence>
<proteinExistence type="inferred from homology"/>
<name>A0A8B8CQS4_CRAVI</name>
<evidence type="ECO:0000256" key="1">
    <source>
        <dbReference type="ARBA" id="ARBA00004323"/>
    </source>
</evidence>
<dbReference type="GO" id="GO:0006493">
    <property type="term" value="P:protein O-linked glycosylation"/>
    <property type="evidence" value="ECO:0007669"/>
    <property type="project" value="TreeGrafter"/>
</dbReference>
<accession>A0A8B8CQS4</accession>
<dbReference type="Gene3D" id="3.90.550.50">
    <property type="match status" value="1"/>
</dbReference>
<evidence type="ECO:0000313" key="11">
    <source>
        <dbReference type="Proteomes" id="UP000694844"/>
    </source>
</evidence>
<comment type="subcellular location">
    <subcellularLocation>
        <location evidence="1 10">Golgi apparatus membrane</location>
        <topology evidence="1 10">Single-pass type II membrane protein</topology>
    </subcellularLocation>
</comment>
<dbReference type="PANTHER" id="PTHR11214:SF364">
    <property type="entry name" value="HEXOSYLTRANSFERASE"/>
    <property type="match status" value="1"/>
</dbReference>
<keyword evidence="3 10" id="KW-0328">Glycosyltransferase</keyword>
<organism evidence="11 12">
    <name type="scientific">Crassostrea virginica</name>
    <name type="common">Eastern oyster</name>
    <dbReference type="NCBI Taxonomy" id="6565"/>
    <lineage>
        <taxon>Eukaryota</taxon>
        <taxon>Metazoa</taxon>
        <taxon>Spiralia</taxon>
        <taxon>Lophotrochozoa</taxon>
        <taxon>Mollusca</taxon>
        <taxon>Bivalvia</taxon>
        <taxon>Autobranchia</taxon>
        <taxon>Pteriomorphia</taxon>
        <taxon>Ostreida</taxon>
        <taxon>Ostreoidea</taxon>
        <taxon>Ostreidae</taxon>
        <taxon>Crassostrea</taxon>
    </lineage>
</organism>
<keyword evidence="9" id="KW-0472">Membrane</keyword>
<dbReference type="Pfam" id="PF01762">
    <property type="entry name" value="Galactosyl_T"/>
    <property type="match status" value="1"/>
</dbReference>
<comment type="similarity">
    <text evidence="2 10">Belongs to the glycosyltransferase 31 family.</text>
</comment>
<dbReference type="RefSeq" id="XP_022316771.1">
    <property type="nucleotide sequence ID" value="XM_022461063.1"/>
</dbReference>
<dbReference type="GeneID" id="111120340"/>
<sequence length="337" mass="40496">MVSIIYDEFDFKYVFINIRNELKERRIDVHPLNIKNQVRKIETKTIYPVGLYASYLINNINVCRGYEKISALVMVHTAIEHFFRRKEMRRTWLNTTHYSPKHLKVIFLVGTTGNKTMQEQLRNESNVFHDIIQGDFVDTYRNLTNKGVMGYRWIAENCMNAEIIVKIDDDSFINFFKFFEDYSFLVRRNRYVFCNKFRQDTMPIIRKKKSKWHVSDQFYKGRNVYPHTYCSGFVVFISTDLIPALYQAVFTAPFFWVDDFYLFGLLPSRLGYVRHDSFAKNLTFNHKEALKCYQTFKRKCKFLVMEARDEHIDDMWKAVVADRYQSVYGNYYMNISY</sequence>
<evidence type="ECO:0000256" key="7">
    <source>
        <dbReference type="ARBA" id="ARBA00022989"/>
    </source>
</evidence>
<dbReference type="GO" id="GO:0000139">
    <property type="term" value="C:Golgi membrane"/>
    <property type="evidence" value="ECO:0007669"/>
    <property type="project" value="UniProtKB-SubCell"/>
</dbReference>
<gene>
    <name evidence="12" type="primary">LOC111120340</name>
</gene>
<evidence type="ECO:0000256" key="2">
    <source>
        <dbReference type="ARBA" id="ARBA00008661"/>
    </source>
</evidence>
<dbReference type="PANTHER" id="PTHR11214">
    <property type="entry name" value="BETA-1,3-N-ACETYLGLUCOSAMINYLTRANSFERASE"/>
    <property type="match status" value="1"/>
</dbReference>
<evidence type="ECO:0000256" key="4">
    <source>
        <dbReference type="ARBA" id="ARBA00022679"/>
    </source>
</evidence>
<evidence type="ECO:0000256" key="5">
    <source>
        <dbReference type="ARBA" id="ARBA00022692"/>
    </source>
</evidence>
<evidence type="ECO:0000256" key="10">
    <source>
        <dbReference type="RuleBase" id="RU363063"/>
    </source>
</evidence>
<protein>
    <recommendedName>
        <fullName evidence="10">Hexosyltransferase</fullName>
        <ecNumber evidence="10">2.4.1.-</ecNumber>
    </recommendedName>
</protein>
<keyword evidence="8 10" id="KW-0333">Golgi apparatus</keyword>
<keyword evidence="5" id="KW-0812">Transmembrane</keyword>
<dbReference type="GO" id="GO:0016758">
    <property type="term" value="F:hexosyltransferase activity"/>
    <property type="evidence" value="ECO:0007669"/>
    <property type="project" value="InterPro"/>
</dbReference>
<dbReference type="InterPro" id="IPR002659">
    <property type="entry name" value="Glyco_trans_31"/>
</dbReference>
<dbReference type="AlphaFoldDB" id="A0A8B8CQS4"/>
<dbReference type="EC" id="2.4.1.-" evidence="10"/>
<evidence type="ECO:0000256" key="8">
    <source>
        <dbReference type="ARBA" id="ARBA00023034"/>
    </source>
</evidence>
<keyword evidence="11" id="KW-1185">Reference proteome</keyword>
<keyword evidence="7" id="KW-1133">Transmembrane helix</keyword>
<reference evidence="12" key="1">
    <citation type="submission" date="2025-08" db="UniProtKB">
        <authorList>
            <consortium name="RefSeq"/>
        </authorList>
    </citation>
    <scope>IDENTIFICATION</scope>
    <source>
        <tissue evidence="12">Whole sample</tissue>
    </source>
</reference>